<dbReference type="SMART" id="SM00342">
    <property type="entry name" value="HTH_ARAC"/>
    <property type="match status" value="1"/>
</dbReference>
<dbReference type="PRINTS" id="PR00032">
    <property type="entry name" value="HTHARAC"/>
</dbReference>
<dbReference type="Proteomes" id="UP000252582">
    <property type="component" value="Unassembled WGS sequence"/>
</dbReference>
<feature type="region of interest" description="Disordered" evidence="4">
    <location>
        <begin position="313"/>
        <end position="332"/>
    </location>
</feature>
<dbReference type="PROSITE" id="PS01124">
    <property type="entry name" value="HTH_ARAC_FAMILY_2"/>
    <property type="match status" value="1"/>
</dbReference>
<feature type="domain" description="HTH araC/xylS-type" evidence="5">
    <location>
        <begin position="217"/>
        <end position="317"/>
    </location>
</feature>
<keyword evidence="7" id="KW-1185">Reference proteome</keyword>
<dbReference type="InterPro" id="IPR018060">
    <property type="entry name" value="HTH_AraC"/>
</dbReference>
<organism evidence="6 7">
    <name type="scientific">Ciceribacter lividus</name>
    <dbReference type="NCBI Taxonomy" id="1197950"/>
    <lineage>
        <taxon>Bacteria</taxon>
        <taxon>Pseudomonadati</taxon>
        <taxon>Pseudomonadota</taxon>
        <taxon>Alphaproteobacteria</taxon>
        <taxon>Hyphomicrobiales</taxon>
        <taxon>Rhizobiaceae</taxon>
        <taxon>Ciceribacter</taxon>
    </lineage>
</organism>
<protein>
    <submittedName>
        <fullName evidence="6">AraC family transcriptional regulator</fullName>
    </submittedName>
</protein>
<feature type="compositionally biased region" description="Low complexity" evidence="4">
    <location>
        <begin position="321"/>
        <end position="332"/>
    </location>
</feature>
<dbReference type="PANTHER" id="PTHR46796:SF6">
    <property type="entry name" value="ARAC SUBFAMILY"/>
    <property type="match status" value="1"/>
</dbReference>
<dbReference type="RefSeq" id="WP_170141866.1">
    <property type="nucleotide sequence ID" value="NZ_QPIX01000006.1"/>
</dbReference>
<evidence type="ECO:0000256" key="3">
    <source>
        <dbReference type="ARBA" id="ARBA00023163"/>
    </source>
</evidence>
<dbReference type="Pfam" id="PF12833">
    <property type="entry name" value="HTH_18"/>
    <property type="match status" value="1"/>
</dbReference>
<dbReference type="PROSITE" id="PS00041">
    <property type="entry name" value="HTH_ARAC_FAMILY_1"/>
    <property type="match status" value="1"/>
</dbReference>
<name>A0A6I7HPN4_9HYPH</name>
<dbReference type="AlphaFoldDB" id="A0A6I7HPN4"/>
<sequence>MTPPDGGNGAVRSFVFTTAGADDPLGAWRTVLDLLFECVPPPRSAAISFNASLVVHHFGTFLLCRSNASGGRYHRSRHKLAGDDLDHIVVSCLLSGGIALGHPAVKRLRPGDVSIVDLSAPLAFAVTNADVLHLVLPKWALPASIAAEQPASPRILLGGSAMGIFVRGMLEALAAAARHFAGGEVVALSGAVPELLASCLGAMAPVSPAGGRASLGQRLRRHIEENLPRDDLTPASIARELGVSRTQLYRHFDKVGGVNTYIRRRRLRRGLAALCDPRHADRRIGEIAYDAGFADEAHFSRLFRQRFGMSPREARASARTGSHPGVSPASPAGPSLSDWLLALISG</sequence>
<evidence type="ECO:0000259" key="5">
    <source>
        <dbReference type="PROSITE" id="PS01124"/>
    </source>
</evidence>
<dbReference type="GO" id="GO:0003700">
    <property type="term" value="F:DNA-binding transcription factor activity"/>
    <property type="evidence" value="ECO:0007669"/>
    <property type="project" value="InterPro"/>
</dbReference>
<evidence type="ECO:0000256" key="4">
    <source>
        <dbReference type="SAM" id="MobiDB-lite"/>
    </source>
</evidence>
<evidence type="ECO:0000313" key="6">
    <source>
        <dbReference type="EMBL" id="RCW24116.1"/>
    </source>
</evidence>
<accession>A0A6I7HPN4</accession>
<keyword evidence="3" id="KW-0804">Transcription</keyword>
<dbReference type="SUPFAM" id="SSF46689">
    <property type="entry name" value="Homeodomain-like"/>
    <property type="match status" value="1"/>
</dbReference>
<keyword evidence="2" id="KW-0238">DNA-binding</keyword>
<dbReference type="EMBL" id="QPIX01000006">
    <property type="protein sequence ID" value="RCW24116.1"/>
    <property type="molecule type" value="Genomic_DNA"/>
</dbReference>
<dbReference type="InterPro" id="IPR020449">
    <property type="entry name" value="Tscrpt_reg_AraC-type_HTH"/>
</dbReference>
<evidence type="ECO:0000256" key="2">
    <source>
        <dbReference type="ARBA" id="ARBA00023125"/>
    </source>
</evidence>
<dbReference type="InterPro" id="IPR018062">
    <property type="entry name" value="HTH_AraC-typ_CS"/>
</dbReference>
<comment type="caution">
    <text evidence="6">The sequence shown here is derived from an EMBL/GenBank/DDBJ whole genome shotgun (WGS) entry which is preliminary data.</text>
</comment>
<dbReference type="InterPro" id="IPR050204">
    <property type="entry name" value="AraC_XylS_family_regulators"/>
</dbReference>
<dbReference type="PANTHER" id="PTHR46796">
    <property type="entry name" value="HTH-TYPE TRANSCRIPTIONAL ACTIVATOR RHAS-RELATED"/>
    <property type="match status" value="1"/>
</dbReference>
<dbReference type="InterPro" id="IPR009057">
    <property type="entry name" value="Homeodomain-like_sf"/>
</dbReference>
<evidence type="ECO:0000313" key="7">
    <source>
        <dbReference type="Proteomes" id="UP000252582"/>
    </source>
</evidence>
<evidence type="ECO:0000256" key="1">
    <source>
        <dbReference type="ARBA" id="ARBA00023015"/>
    </source>
</evidence>
<dbReference type="Gene3D" id="1.10.10.60">
    <property type="entry name" value="Homeodomain-like"/>
    <property type="match status" value="1"/>
</dbReference>
<keyword evidence="1" id="KW-0805">Transcription regulation</keyword>
<dbReference type="GO" id="GO:0043565">
    <property type="term" value="F:sequence-specific DNA binding"/>
    <property type="evidence" value="ECO:0007669"/>
    <property type="project" value="InterPro"/>
</dbReference>
<proteinExistence type="predicted"/>
<reference evidence="6 7" key="1">
    <citation type="submission" date="2018-07" db="EMBL/GenBank/DDBJ databases">
        <title>Genomic Encyclopedia of Type Strains, Phase IV (KMG-IV): sequencing the most valuable type-strain genomes for metagenomic binning, comparative biology and taxonomic classification.</title>
        <authorList>
            <person name="Goeker M."/>
        </authorList>
    </citation>
    <scope>NUCLEOTIDE SEQUENCE [LARGE SCALE GENOMIC DNA]</scope>
    <source>
        <strain evidence="6 7">DSM 25528</strain>
    </source>
</reference>
<gene>
    <name evidence="6" type="ORF">DFR48_106238</name>
</gene>